<feature type="region of interest" description="Disordered" evidence="1">
    <location>
        <begin position="390"/>
        <end position="464"/>
    </location>
</feature>
<reference evidence="5" key="1">
    <citation type="submission" date="2016-10" db="EMBL/GenBank/DDBJ databases">
        <authorList>
            <person name="Varghese N."/>
            <person name="Submissions S."/>
        </authorList>
    </citation>
    <scope>NUCLEOTIDE SEQUENCE [LARGE SCALE GENOMIC DNA]</scope>
    <source>
        <strain evidence="5">UNC267MFSha1.1M11</strain>
    </source>
</reference>
<feature type="compositionally biased region" description="Pro residues" evidence="1">
    <location>
        <begin position="408"/>
        <end position="442"/>
    </location>
</feature>
<dbReference type="InterPro" id="IPR024516">
    <property type="entry name" value="Mce_C"/>
</dbReference>
<evidence type="ECO:0000313" key="5">
    <source>
        <dbReference type="Proteomes" id="UP000199707"/>
    </source>
</evidence>
<dbReference type="Pfam" id="PF11887">
    <property type="entry name" value="Mce4_CUP1"/>
    <property type="match status" value="1"/>
</dbReference>
<dbReference type="EMBL" id="FMUB01000003">
    <property type="protein sequence ID" value="SCX12125.1"/>
    <property type="molecule type" value="Genomic_DNA"/>
</dbReference>
<name>A0A1G4VUL1_9MYCO</name>
<dbReference type="InterPro" id="IPR005693">
    <property type="entry name" value="Mce"/>
</dbReference>
<dbReference type="Proteomes" id="UP000199707">
    <property type="component" value="Unassembled WGS sequence"/>
</dbReference>
<dbReference type="GO" id="GO:0005576">
    <property type="term" value="C:extracellular region"/>
    <property type="evidence" value="ECO:0007669"/>
    <property type="project" value="TreeGrafter"/>
</dbReference>
<dbReference type="Pfam" id="PF02470">
    <property type="entry name" value="MlaD"/>
    <property type="match status" value="1"/>
</dbReference>
<sequence length="464" mass="49184">MTTLNVRLRHGYRRLYLLAVLLAVLAGGLLTASPKPQPLTITGYFSSAVGLYPGDDVEILGVPVGSVTSIKPGPEHSEITFAIRPDVPVPAGAAAVIVAPNLLSARSIELAPVYTDGPKLADHATIPADRTAVPVEWDDVKDELTQLSTRLGPQNGRLQGPLSDAINQAADTFDGNGQSFRDAVRELSKTAGRLGDSRHDLVGTVKNLRTLVDALSNSNDQIVQFTGHVASLSQVFADSSTDLAGALDALTSALAQVKTFLNHNNTAIGDQVNKLTEFTSLLTEHSEDIEQVLHVAPNGLANFYNIYNPAQGSIGAILSLPNIANPVQFLCAGVFDAAATPEYFKRTEICRQRMAPVLKRIMMNFPPVLFHPINTITAYKGQMVYDTPQTQAKAQTPVSQLQWQPLPGMTPPPGAPPPDLASMLLPPPASEAVPTPPTPPGNPAAETDPAQQPVPAPPPPGPGR</sequence>
<dbReference type="STRING" id="1502745.SAMN02799620_01691"/>
<dbReference type="SUPFAM" id="SSF58104">
    <property type="entry name" value="Methyl-accepting chemotaxis protein (MCP) signaling domain"/>
    <property type="match status" value="1"/>
</dbReference>
<gene>
    <name evidence="4" type="ORF">SAMN02799620_01691</name>
</gene>
<evidence type="ECO:0000259" key="3">
    <source>
        <dbReference type="Pfam" id="PF11887"/>
    </source>
</evidence>
<proteinExistence type="predicted"/>
<feature type="compositionally biased region" description="Pro residues" evidence="1">
    <location>
        <begin position="452"/>
        <end position="464"/>
    </location>
</feature>
<dbReference type="PANTHER" id="PTHR33371:SF4">
    <property type="entry name" value="INTERMEMBRANE PHOSPHOLIPID TRANSPORT SYSTEM BINDING PROTEIN MLAD"/>
    <property type="match status" value="1"/>
</dbReference>
<protein>
    <submittedName>
        <fullName evidence="4">Phospholipid/cholesterol/gamma-HCH transport system substrate-binding protein</fullName>
    </submittedName>
</protein>
<dbReference type="RefSeq" id="WP_090355568.1">
    <property type="nucleotide sequence ID" value="NZ_FMUB01000003.1"/>
</dbReference>
<dbReference type="Gene3D" id="1.10.287.950">
    <property type="entry name" value="Methyl-accepting chemotaxis protein"/>
    <property type="match status" value="1"/>
</dbReference>
<evidence type="ECO:0000256" key="1">
    <source>
        <dbReference type="SAM" id="MobiDB-lite"/>
    </source>
</evidence>
<dbReference type="InterPro" id="IPR003399">
    <property type="entry name" value="Mce/MlaD"/>
</dbReference>
<feature type="domain" description="Mce/MlaD" evidence="2">
    <location>
        <begin position="38"/>
        <end position="112"/>
    </location>
</feature>
<accession>A0A1G4VUL1</accession>
<dbReference type="PANTHER" id="PTHR33371">
    <property type="entry name" value="INTERMEMBRANE PHOSPHOLIPID TRANSPORT SYSTEM BINDING PROTEIN MLAD-RELATED"/>
    <property type="match status" value="1"/>
</dbReference>
<dbReference type="AlphaFoldDB" id="A0A1G4VUL1"/>
<evidence type="ECO:0000313" key="4">
    <source>
        <dbReference type="EMBL" id="SCX12125.1"/>
    </source>
</evidence>
<dbReference type="InterPro" id="IPR052336">
    <property type="entry name" value="MlaD_Phospholipid_Transporter"/>
</dbReference>
<dbReference type="NCBIfam" id="TIGR00996">
    <property type="entry name" value="Mtu_fam_mce"/>
    <property type="match status" value="1"/>
</dbReference>
<feature type="domain" description="Mammalian cell entry C-terminal" evidence="3">
    <location>
        <begin position="118"/>
        <end position="298"/>
    </location>
</feature>
<evidence type="ECO:0000259" key="2">
    <source>
        <dbReference type="Pfam" id="PF02470"/>
    </source>
</evidence>
<feature type="compositionally biased region" description="Polar residues" evidence="1">
    <location>
        <begin position="390"/>
        <end position="403"/>
    </location>
</feature>
<organism evidence="4 5">
    <name type="scientific">Mycolicibacterium fluoranthenivorans</name>
    <dbReference type="NCBI Taxonomy" id="258505"/>
    <lineage>
        <taxon>Bacteria</taxon>
        <taxon>Bacillati</taxon>
        <taxon>Actinomycetota</taxon>
        <taxon>Actinomycetes</taxon>
        <taxon>Mycobacteriales</taxon>
        <taxon>Mycobacteriaceae</taxon>
        <taxon>Mycolicibacterium</taxon>
    </lineage>
</organism>